<feature type="region of interest" description="Disordered" evidence="2">
    <location>
        <begin position="401"/>
        <end position="492"/>
    </location>
</feature>
<dbReference type="Pfam" id="PF02922">
    <property type="entry name" value="CBM_48"/>
    <property type="match status" value="1"/>
</dbReference>
<protein>
    <recommendedName>
        <fullName evidence="3">Glycosyl hydrolase family 13 catalytic domain-containing protein</fullName>
    </recommendedName>
</protein>
<evidence type="ECO:0000256" key="1">
    <source>
        <dbReference type="ARBA" id="ARBA00008061"/>
    </source>
</evidence>
<dbReference type="InterPro" id="IPR006047">
    <property type="entry name" value="GH13_cat_dom"/>
</dbReference>
<dbReference type="Gene3D" id="3.20.20.80">
    <property type="entry name" value="Glycosidases"/>
    <property type="match status" value="1"/>
</dbReference>
<gene>
    <name evidence="4" type="ORF">GCM10025866_23090</name>
</gene>
<dbReference type="Proteomes" id="UP001321498">
    <property type="component" value="Chromosome"/>
</dbReference>
<dbReference type="EMBL" id="AP027731">
    <property type="protein sequence ID" value="BDZ46400.1"/>
    <property type="molecule type" value="Genomic_DNA"/>
</dbReference>
<dbReference type="Gene3D" id="2.60.40.10">
    <property type="entry name" value="Immunoglobulins"/>
    <property type="match status" value="1"/>
</dbReference>
<keyword evidence="5" id="KW-1185">Reference proteome</keyword>
<sequence length="492" mass="52950">MTPEDPLRDLGVRRTGSRGSIRIWSGTADAVELCLFDSADSNWITSTVPLVRDEHGVWSGSSPMLTPGRRYGVRVSGPAGPGNTFNPASVLLDPYARGVFRSDSNTWRSVVVEDGFDWGESRKPATPLDRTVIYEAHARGLTKLSGRVPVELQGTYAGLANQGTIDYLRDLGITAVELLPVHAFASERRLVGQGLRNYWGYNSLSYFAPHPSYASAGAQQAGPEAVLREFKGMVKLLHEAGIEVILDVVYNHTAEEGIGGPRTSFRGIDNASYYRQAAGGEYVDTTGCGNSLDFSQEAPIRLVLDSVRYWANEMQIDGFRFDLAVTLGRDARGAFDPEHPLLVALRDDPALEGVKLIAEPWDVGYGGWQTGNFAAGWSEWNDSFRNATRDFWLSEVAASRHGTPPAGGAGRLASALSGSSEVFGKERGPSPPSTSSRRTTASRSPTSPRTTRSTTSATARTTATAPTTTDRSTSASRATRATRASSPIAAGR</sequence>
<evidence type="ECO:0000313" key="5">
    <source>
        <dbReference type="Proteomes" id="UP001321498"/>
    </source>
</evidence>
<evidence type="ECO:0000256" key="2">
    <source>
        <dbReference type="SAM" id="MobiDB-lite"/>
    </source>
</evidence>
<dbReference type="PANTHER" id="PTHR43002">
    <property type="entry name" value="GLYCOGEN DEBRANCHING ENZYME"/>
    <property type="match status" value="1"/>
</dbReference>
<comment type="similarity">
    <text evidence="1">Belongs to the glycosyl hydrolase 13 family.</text>
</comment>
<proteinExistence type="inferred from homology"/>
<feature type="compositionally biased region" description="Low complexity" evidence="2">
    <location>
        <begin position="433"/>
        <end position="492"/>
    </location>
</feature>
<dbReference type="InterPro" id="IPR014756">
    <property type="entry name" value="Ig_E-set"/>
</dbReference>
<dbReference type="SMART" id="SM00642">
    <property type="entry name" value="Aamy"/>
    <property type="match status" value="1"/>
</dbReference>
<dbReference type="InterPro" id="IPR004193">
    <property type="entry name" value="Glyco_hydro_13_N"/>
</dbReference>
<organism evidence="4 5">
    <name type="scientific">Naasia aerilata</name>
    <dbReference type="NCBI Taxonomy" id="1162966"/>
    <lineage>
        <taxon>Bacteria</taxon>
        <taxon>Bacillati</taxon>
        <taxon>Actinomycetota</taxon>
        <taxon>Actinomycetes</taxon>
        <taxon>Micrococcales</taxon>
        <taxon>Microbacteriaceae</taxon>
        <taxon>Naasia</taxon>
    </lineage>
</organism>
<dbReference type="CDD" id="cd02856">
    <property type="entry name" value="E_set_GDE_Isoamylase_N"/>
    <property type="match status" value="1"/>
</dbReference>
<accession>A0ABM8GDP7</accession>
<dbReference type="InterPro" id="IPR044505">
    <property type="entry name" value="GlgX_Isoamylase_N_E_set"/>
</dbReference>
<evidence type="ECO:0000259" key="3">
    <source>
        <dbReference type="SMART" id="SM00642"/>
    </source>
</evidence>
<dbReference type="SUPFAM" id="SSF51445">
    <property type="entry name" value="(Trans)glycosidases"/>
    <property type="match status" value="1"/>
</dbReference>
<evidence type="ECO:0000313" key="4">
    <source>
        <dbReference type="EMBL" id="BDZ46400.1"/>
    </source>
</evidence>
<feature type="domain" description="Glycosyl hydrolase family 13 catalytic" evidence="3">
    <location>
        <begin position="131"/>
        <end position="443"/>
    </location>
</feature>
<name>A0ABM8GDP7_9MICO</name>
<dbReference type="InterPro" id="IPR013783">
    <property type="entry name" value="Ig-like_fold"/>
</dbReference>
<dbReference type="InterPro" id="IPR017853">
    <property type="entry name" value="GH"/>
</dbReference>
<feature type="compositionally biased region" description="Low complexity" evidence="2">
    <location>
        <begin position="411"/>
        <end position="420"/>
    </location>
</feature>
<reference evidence="5" key="1">
    <citation type="journal article" date="2019" name="Int. J. Syst. Evol. Microbiol.">
        <title>The Global Catalogue of Microorganisms (GCM) 10K type strain sequencing project: providing services to taxonomists for standard genome sequencing and annotation.</title>
        <authorList>
            <consortium name="The Broad Institute Genomics Platform"/>
            <consortium name="The Broad Institute Genome Sequencing Center for Infectious Disease"/>
            <person name="Wu L."/>
            <person name="Ma J."/>
        </authorList>
    </citation>
    <scope>NUCLEOTIDE SEQUENCE [LARGE SCALE GENOMIC DNA]</scope>
    <source>
        <strain evidence="5">NBRC 108725</strain>
    </source>
</reference>
<dbReference type="SUPFAM" id="SSF81296">
    <property type="entry name" value="E set domains"/>
    <property type="match status" value="1"/>
</dbReference>
<dbReference type="Pfam" id="PF00128">
    <property type="entry name" value="Alpha-amylase"/>
    <property type="match status" value="1"/>
</dbReference>